<reference evidence="3" key="1">
    <citation type="submission" date="2011-07" db="EMBL/GenBank/DDBJ databases">
        <authorList>
            <consortium name="Caenorhabditis brenneri Sequencing and Analysis Consortium"/>
            <person name="Wilson R.K."/>
        </authorList>
    </citation>
    <scope>NUCLEOTIDE SEQUENCE [LARGE SCALE GENOMIC DNA]</scope>
    <source>
        <strain evidence="3">PB2801</strain>
    </source>
</reference>
<dbReference type="EMBL" id="GL379792">
    <property type="protein sequence ID" value="EGT54402.1"/>
    <property type="molecule type" value="Genomic_DNA"/>
</dbReference>
<dbReference type="InParanoid" id="G0MFM4"/>
<sequence>MNYESFLSDAPKLITDEMDEEMEESDDSTSPKTNEIYQDPSLSFSLLRHHHHSFHEKDTDLVEGMKEKARSDWTLLPRRRTVHLSRSIERRLIKKTLDFMNPGSVTNAMHFSFLIHFVLRHSTEK</sequence>
<accession>G0MFM4</accession>
<evidence type="ECO:0000313" key="2">
    <source>
        <dbReference type="EMBL" id="EGT54402.1"/>
    </source>
</evidence>
<keyword evidence="3" id="KW-1185">Reference proteome</keyword>
<dbReference type="HOGENOM" id="CLU_1994627_0_0_1"/>
<dbReference type="AlphaFoldDB" id="G0MFM4"/>
<organism evidence="3">
    <name type="scientific">Caenorhabditis brenneri</name>
    <name type="common">Nematode worm</name>
    <dbReference type="NCBI Taxonomy" id="135651"/>
    <lineage>
        <taxon>Eukaryota</taxon>
        <taxon>Metazoa</taxon>
        <taxon>Ecdysozoa</taxon>
        <taxon>Nematoda</taxon>
        <taxon>Chromadorea</taxon>
        <taxon>Rhabditida</taxon>
        <taxon>Rhabditina</taxon>
        <taxon>Rhabditomorpha</taxon>
        <taxon>Rhabditoidea</taxon>
        <taxon>Rhabditidae</taxon>
        <taxon>Peloderinae</taxon>
        <taxon>Caenorhabditis</taxon>
    </lineage>
</organism>
<feature type="region of interest" description="Disordered" evidence="1">
    <location>
        <begin position="1"/>
        <end position="37"/>
    </location>
</feature>
<feature type="compositionally biased region" description="Acidic residues" evidence="1">
    <location>
        <begin position="16"/>
        <end position="27"/>
    </location>
</feature>
<name>G0MFM4_CAEBE</name>
<protein>
    <submittedName>
        <fullName evidence="2">Uncharacterized protein</fullName>
    </submittedName>
</protein>
<evidence type="ECO:0000256" key="1">
    <source>
        <dbReference type="SAM" id="MobiDB-lite"/>
    </source>
</evidence>
<evidence type="ECO:0000313" key="3">
    <source>
        <dbReference type="Proteomes" id="UP000008068"/>
    </source>
</evidence>
<gene>
    <name evidence="2" type="ORF">CAEBREN_09166</name>
</gene>
<dbReference type="Proteomes" id="UP000008068">
    <property type="component" value="Unassembled WGS sequence"/>
</dbReference>
<proteinExistence type="predicted"/>